<organism evidence="3 4">
    <name type="scientific">Nocardiopsis algeriensis</name>
    <dbReference type="NCBI Taxonomy" id="1478215"/>
    <lineage>
        <taxon>Bacteria</taxon>
        <taxon>Bacillati</taxon>
        <taxon>Actinomycetota</taxon>
        <taxon>Actinomycetes</taxon>
        <taxon>Streptosporangiales</taxon>
        <taxon>Nocardiopsidaceae</taxon>
        <taxon>Nocardiopsis</taxon>
    </lineage>
</organism>
<dbReference type="Gene3D" id="3.90.550.10">
    <property type="entry name" value="Spore Coat Polysaccharide Biosynthesis Protein SpsA, Chain A"/>
    <property type="match status" value="1"/>
</dbReference>
<dbReference type="EMBL" id="JACHJO010000009">
    <property type="protein sequence ID" value="MBB6121273.1"/>
    <property type="molecule type" value="Genomic_DNA"/>
</dbReference>
<keyword evidence="1" id="KW-0808">Transferase</keyword>
<dbReference type="InterPro" id="IPR029044">
    <property type="entry name" value="Nucleotide-diphossugar_trans"/>
</dbReference>
<name>A0A841IRH0_9ACTN</name>
<feature type="domain" description="MobA-like NTP transferase" evidence="2">
    <location>
        <begin position="9"/>
        <end position="156"/>
    </location>
</feature>
<evidence type="ECO:0000256" key="1">
    <source>
        <dbReference type="ARBA" id="ARBA00022679"/>
    </source>
</evidence>
<accession>A0A841IRH0</accession>
<reference evidence="3 4" key="1">
    <citation type="submission" date="2020-08" db="EMBL/GenBank/DDBJ databases">
        <title>Genomic Encyclopedia of Type Strains, Phase III (KMG-III): the genomes of soil and plant-associated and newly described type strains.</title>
        <authorList>
            <person name="Whitman W."/>
        </authorList>
    </citation>
    <scope>NUCLEOTIDE SEQUENCE [LARGE SCALE GENOMIC DNA]</scope>
    <source>
        <strain evidence="3 4">CECT 8712</strain>
    </source>
</reference>
<dbReference type="GO" id="GO:0016779">
    <property type="term" value="F:nucleotidyltransferase activity"/>
    <property type="evidence" value="ECO:0007669"/>
    <property type="project" value="UniProtKB-ARBA"/>
</dbReference>
<sequence>MSTPQTLDAVVLAGGAARRMGGADKPGMAVAGRTMLERVVGAVRDHNGAGSEARVVVVGPPRPSPAALYVREDPPGSGPVPALRAGLAHVAGPLFALLAADMPHLAARHLELLAGAVGGDAAGAVFTDASGREQWLAGVWRTEAVRDALARYTGRSLYGLLGPLGPRTVAAGERAVEDCDTPGDLERARRLLE</sequence>
<dbReference type="Pfam" id="PF12804">
    <property type="entry name" value="NTP_transf_3"/>
    <property type="match status" value="1"/>
</dbReference>
<proteinExistence type="predicted"/>
<dbReference type="Proteomes" id="UP000536604">
    <property type="component" value="Unassembled WGS sequence"/>
</dbReference>
<dbReference type="PANTHER" id="PTHR19136">
    <property type="entry name" value="MOLYBDENUM COFACTOR GUANYLYLTRANSFERASE"/>
    <property type="match status" value="1"/>
</dbReference>
<comment type="caution">
    <text evidence="3">The sequence shown here is derived from an EMBL/GenBank/DDBJ whole genome shotgun (WGS) entry which is preliminary data.</text>
</comment>
<dbReference type="SUPFAM" id="SSF53448">
    <property type="entry name" value="Nucleotide-diphospho-sugar transferases"/>
    <property type="match status" value="1"/>
</dbReference>
<protein>
    <submittedName>
        <fullName evidence="3">Molybdopterin-guanine dinucleotide biosynthesis protein A</fullName>
    </submittedName>
</protein>
<evidence type="ECO:0000259" key="2">
    <source>
        <dbReference type="Pfam" id="PF12804"/>
    </source>
</evidence>
<dbReference type="AlphaFoldDB" id="A0A841IRH0"/>
<dbReference type="RefSeq" id="WP_343065052.1">
    <property type="nucleotide sequence ID" value="NZ_JACHJO010000009.1"/>
</dbReference>
<dbReference type="InterPro" id="IPR025877">
    <property type="entry name" value="MobA-like_NTP_Trfase"/>
</dbReference>
<evidence type="ECO:0000313" key="4">
    <source>
        <dbReference type="Proteomes" id="UP000536604"/>
    </source>
</evidence>
<dbReference type="PANTHER" id="PTHR19136:SF81">
    <property type="entry name" value="MOLYBDENUM COFACTOR GUANYLYLTRANSFERASE"/>
    <property type="match status" value="1"/>
</dbReference>
<gene>
    <name evidence="3" type="ORF">FHS13_003241</name>
</gene>
<evidence type="ECO:0000313" key="3">
    <source>
        <dbReference type="EMBL" id="MBB6121273.1"/>
    </source>
</evidence>
<keyword evidence="4" id="KW-1185">Reference proteome</keyword>